<proteinExistence type="predicted"/>
<dbReference type="PANTHER" id="PTHR33930:SF8">
    <property type="entry name" value="4-CARBOXYMUCONOLACTONE DECARBOXYLASE"/>
    <property type="match status" value="1"/>
</dbReference>
<keyword evidence="3" id="KW-1185">Reference proteome</keyword>
<dbReference type="PANTHER" id="PTHR33930">
    <property type="entry name" value="ALKYL HYDROPEROXIDE REDUCTASE AHPD"/>
    <property type="match status" value="1"/>
</dbReference>
<dbReference type="EMBL" id="PISD01000065">
    <property type="protein sequence ID" value="PKG26534.1"/>
    <property type="molecule type" value="Genomic_DNA"/>
</dbReference>
<name>A0A2N0ZAJ8_9BACI</name>
<dbReference type="InterPro" id="IPR029032">
    <property type="entry name" value="AhpD-like"/>
</dbReference>
<comment type="caution">
    <text evidence="2">The sequence shown here is derived from an EMBL/GenBank/DDBJ whole genome shotgun (WGS) entry which is preliminary data.</text>
</comment>
<keyword evidence="2" id="KW-0575">Peroxidase</keyword>
<protein>
    <submittedName>
        <fullName evidence="2">Alkylhydroperoxidase</fullName>
    </submittedName>
</protein>
<dbReference type="Proteomes" id="UP000233343">
    <property type="component" value="Unassembled WGS sequence"/>
</dbReference>
<accession>A0A2N0ZAJ8</accession>
<sequence length="109" mass="11785">MADDHLYKLSHLNKLGELKEKAPSIAGKFMMFEDEVFKENKVDTKTKELIAIAVAHTTGCPYCIEAHVAKYKKLGGTPEEALEAIAVAAALKAGAAISHSVNALNAFER</sequence>
<organism evidence="2 3">
    <name type="scientific">Cytobacillus horneckiae</name>
    <dbReference type="NCBI Taxonomy" id="549687"/>
    <lineage>
        <taxon>Bacteria</taxon>
        <taxon>Bacillati</taxon>
        <taxon>Bacillota</taxon>
        <taxon>Bacilli</taxon>
        <taxon>Bacillales</taxon>
        <taxon>Bacillaceae</taxon>
        <taxon>Cytobacillus</taxon>
    </lineage>
</organism>
<evidence type="ECO:0000313" key="3">
    <source>
        <dbReference type="Proteomes" id="UP000233343"/>
    </source>
</evidence>
<evidence type="ECO:0000259" key="1">
    <source>
        <dbReference type="Pfam" id="PF02627"/>
    </source>
</evidence>
<dbReference type="InterPro" id="IPR004675">
    <property type="entry name" value="AhpD_core"/>
</dbReference>
<dbReference type="SUPFAM" id="SSF69118">
    <property type="entry name" value="AhpD-like"/>
    <property type="match status" value="1"/>
</dbReference>
<dbReference type="AlphaFoldDB" id="A0A2N0ZAJ8"/>
<dbReference type="GO" id="GO:0051920">
    <property type="term" value="F:peroxiredoxin activity"/>
    <property type="evidence" value="ECO:0007669"/>
    <property type="project" value="InterPro"/>
</dbReference>
<feature type="domain" description="Carboxymuconolactone decarboxylase-like" evidence="1">
    <location>
        <begin position="28"/>
        <end position="105"/>
    </location>
</feature>
<dbReference type="Pfam" id="PF02627">
    <property type="entry name" value="CMD"/>
    <property type="match status" value="1"/>
</dbReference>
<dbReference type="InterPro" id="IPR003779">
    <property type="entry name" value="CMD-like"/>
</dbReference>
<keyword evidence="2" id="KW-0560">Oxidoreductase</keyword>
<dbReference type="RefSeq" id="WP_066194411.1">
    <property type="nucleotide sequence ID" value="NZ_JARSFA010000052.1"/>
</dbReference>
<reference evidence="2 3" key="1">
    <citation type="journal article" date="2010" name="Int. J. Syst. Evol. Microbiol.">
        <title>Bacillus horneckiae sp. nov., isolated from a spacecraft-assembly clean room.</title>
        <authorList>
            <person name="Vaishampayan P."/>
            <person name="Probst A."/>
            <person name="Krishnamurthi S."/>
            <person name="Ghosh S."/>
            <person name="Osman S."/>
            <person name="McDowall A."/>
            <person name="Ruckmani A."/>
            <person name="Mayilraj S."/>
            <person name="Venkateswaran K."/>
        </authorList>
    </citation>
    <scope>NUCLEOTIDE SEQUENCE [LARGE SCALE GENOMIC DNA]</scope>
    <source>
        <strain evidence="3">1PO1SC</strain>
    </source>
</reference>
<dbReference type="NCBIfam" id="TIGR00778">
    <property type="entry name" value="ahpD_dom"/>
    <property type="match status" value="1"/>
</dbReference>
<dbReference type="Gene3D" id="1.20.1290.10">
    <property type="entry name" value="AhpD-like"/>
    <property type="match status" value="1"/>
</dbReference>
<gene>
    <name evidence="2" type="ORF">CWS20_23510</name>
</gene>
<evidence type="ECO:0000313" key="2">
    <source>
        <dbReference type="EMBL" id="PKG26534.1"/>
    </source>
</evidence>